<evidence type="ECO:0000313" key="3">
    <source>
        <dbReference type="Proteomes" id="UP001151699"/>
    </source>
</evidence>
<dbReference type="PANTHER" id="PTHR43313:SF1">
    <property type="entry name" value="3BETA-HYDROXYSTEROID DEHYDROGENASE DHS-16"/>
    <property type="match status" value="1"/>
</dbReference>
<dbReference type="InterPro" id="IPR036291">
    <property type="entry name" value="NAD(P)-bd_dom_sf"/>
</dbReference>
<proteinExistence type="inferred from homology"/>
<dbReference type="InterPro" id="IPR002347">
    <property type="entry name" value="SDR_fam"/>
</dbReference>
<dbReference type="PANTHER" id="PTHR43313">
    <property type="entry name" value="SHORT-CHAIN DEHYDROGENASE/REDUCTASE FAMILY 9C"/>
    <property type="match status" value="1"/>
</dbReference>
<organism evidence="2 3">
    <name type="scientific">Pseudolycoriella hygida</name>
    <dbReference type="NCBI Taxonomy" id="35572"/>
    <lineage>
        <taxon>Eukaryota</taxon>
        <taxon>Metazoa</taxon>
        <taxon>Ecdysozoa</taxon>
        <taxon>Arthropoda</taxon>
        <taxon>Hexapoda</taxon>
        <taxon>Insecta</taxon>
        <taxon>Pterygota</taxon>
        <taxon>Neoptera</taxon>
        <taxon>Endopterygota</taxon>
        <taxon>Diptera</taxon>
        <taxon>Nematocera</taxon>
        <taxon>Sciaroidea</taxon>
        <taxon>Sciaridae</taxon>
        <taxon>Pseudolycoriella</taxon>
    </lineage>
</organism>
<protein>
    <submittedName>
        <fullName evidence="2">Estradiol 17-beta-dehydrogenase 2</fullName>
    </submittedName>
</protein>
<dbReference type="PRINTS" id="PR00081">
    <property type="entry name" value="GDHRDH"/>
</dbReference>
<comment type="similarity">
    <text evidence="1">Belongs to the short-chain dehydrogenases/reductases (SDR) family.</text>
</comment>
<reference evidence="2" key="1">
    <citation type="submission" date="2022-07" db="EMBL/GenBank/DDBJ databases">
        <authorList>
            <person name="Trinca V."/>
            <person name="Uliana J.V.C."/>
            <person name="Torres T.T."/>
            <person name="Ward R.J."/>
            <person name="Monesi N."/>
        </authorList>
    </citation>
    <scope>NUCLEOTIDE SEQUENCE</scope>
    <source>
        <strain evidence="2">HSMRA1968</strain>
        <tissue evidence="2">Whole embryos</tissue>
    </source>
</reference>
<dbReference type="SUPFAM" id="SSF51735">
    <property type="entry name" value="NAD(P)-binding Rossmann-fold domains"/>
    <property type="match status" value="1"/>
</dbReference>
<dbReference type="Pfam" id="PF00106">
    <property type="entry name" value="adh_short"/>
    <property type="match status" value="1"/>
</dbReference>
<dbReference type="GO" id="GO:0008202">
    <property type="term" value="P:steroid metabolic process"/>
    <property type="evidence" value="ECO:0007669"/>
    <property type="project" value="TreeGrafter"/>
</dbReference>
<name>A0A9Q0S8U0_9DIPT</name>
<sequence length="354" mass="39600">MFQAKNSVAKIAKQVPWAREYTSMKEVTNIRIEPTGKAVLVTGCDSGFGYMTSVELNKLGFFVFATFLDSNGDGAKKLLKEATYAKRIVNIQMNVTSQSEISLAYEKVLTLLNSSSEPNELFAIINNAGIALTSPIEWAKENSLDPYDSHIDVNTFGMIRVTRKFLPLVRKSKGRIVNLSSIVARSNVSGINPYSVSKAAAAKFTEGLQEELAPFGVTVCDINPWFFKTPLLNPRNIIRSAVKRFQESSDEVKNAYGRDAVRKIVKGTVNLVSDPNIVIQHPEQVVDTLIDAVTSAEPDAVYRVISPGLRPIFWVLNDFLPWELVIYLRRLLHTLRDYKKVDIGEYEDMITDIN</sequence>
<evidence type="ECO:0000313" key="2">
    <source>
        <dbReference type="EMBL" id="KAJ6649749.1"/>
    </source>
</evidence>
<dbReference type="Proteomes" id="UP001151699">
    <property type="component" value="Chromosome A"/>
</dbReference>
<dbReference type="Gene3D" id="3.40.50.720">
    <property type="entry name" value="NAD(P)-binding Rossmann-like Domain"/>
    <property type="match status" value="1"/>
</dbReference>
<dbReference type="EMBL" id="WJQU01000001">
    <property type="protein sequence ID" value="KAJ6649749.1"/>
    <property type="molecule type" value="Genomic_DNA"/>
</dbReference>
<comment type="caution">
    <text evidence="2">The sequence shown here is derived from an EMBL/GenBank/DDBJ whole genome shotgun (WGS) entry which is preliminary data.</text>
</comment>
<keyword evidence="3" id="KW-1185">Reference proteome</keyword>
<dbReference type="PRINTS" id="PR00080">
    <property type="entry name" value="SDRFAMILY"/>
</dbReference>
<dbReference type="GO" id="GO:0016491">
    <property type="term" value="F:oxidoreductase activity"/>
    <property type="evidence" value="ECO:0007669"/>
    <property type="project" value="TreeGrafter"/>
</dbReference>
<accession>A0A9Q0S8U0</accession>
<gene>
    <name evidence="2" type="primary">Hsd17b2</name>
    <name evidence="2" type="ORF">Bhyg_04988</name>
</gene>
<evidence type="ECO:0000256" key="1">
    <source>
        <dbReference type="RuleBase" id="RU000363"/>
    </source>
</evidence>
<dbReference type="AlphaFoldDB" id="A0A9Q0S8U0"/>
<dbReference type="OrthoDB" id="294295at2759"/>